<dbReference type="SUPFAM" id="SSF46689">
    <property type="entry name" value="Homeodomain-like"/>
    <property type="match status" value="1"/>
</dbReference>
<evidence type="ECO:0000256" key="2">
    <source>
        <dbReference type="ARBA" id="ARBA00023125"/>
    </source>
</evidence>
<keyword evidence="3" id="KW-0804">Transcription</keyword>
<dbReference type="InterPro" id="IPR036271">
    <property type="entry name" value="Tet_transcr_reg_TetR-rel_C_sf"/>
</dbReference>
<evidence type="ECO:0000256" key="3">
    <source>
        <dbReference type="ARBA" id="ARBA00023163"/>
    </source>
</evidence>
<organism evidence="6 7">
    <name type="scientific">Sphingomonas oligophenolica</name>
    <dbReference type="NCBI Taxonomy" id="301154"/>
    <lineage>
        <taxon>Bacteria</taxon>
        <taxon>Pseudomonadati</taxon>
        <taxon>Pseudomonadota</taxon>
        <taxon>Alphaproteobacteria</taxon>
        <taxon>Sphingomonadales</taxon>
        <taxon>Sphingomonadaceae</taxon>
        <taxon>Sphingomonas</taxon>
    </lineage>
</organism>
<accession>A0ABU9Y8Z6</accession>
<keyword evidence="2 4" id="KW-0238">DNA-binding</keyword>
<dbReference type="InterPro" id="IPR023772">
    <property type="entry name" value="DNA-bd_HTH_TetR-type_CS"/>
</dbReference>
<evidence type="ECO:0000256" key="1">
    <source>
        <dbReference type="ARBA" id="ARBA00023015"/>
    </source>
</evidence>
<name>A0ABU9Y8Z6_9SPHN</name>
<comment type="caution">
    <text evidence="6">The sequence shown here is derived from an EMBL/GenBank/DDBJ whole genome shotgun (WGS) entry which is preliminary data.</text>
</comment>
<sequence length="197" mass="21012">MSAAPSSQRSRGRPRSFDTEIALKAAAERFRTHGFAGTSLDDLAEATGLARPSLYAAFGDKRALYLATLSRLHQRLEGLFDGIAAARLPRDTLLRTIFARTIDGYLTGEVAPSGCLAVATATTEAAADPDIRAALLRIITLQDERMARLFAAAGIANPEPAARIVMSVLHSLGVRARAGVPRDELDRIAAECIAMIP</sequence>
<protein>
    <submittedName>
        <fullName evidence="6">TetR/AcrR family transcriptional regulator</fullName>
    </submittedName>
</protein>
<feature type="domain" description="HTH tetR-type" evidence="5">
    <location>
        <begin position="16"/>
        <end position="76"/>
    </location>
</feature>
<keyword evidence="7" id="KW-1185">Reference proteome</keyword>
<evidence type="ECO:0000313" key="6">
    <source>
        <dbReference type="EMBL" id="MEN2792269.1"/>
    </source>
</evidence>
<dbReference type="PANTHER" id="PTHR47506">
    <property type="entry name" value="TRANSCRIPTIONAL REGULATORY PROTEIN"/>
    <property type="match status" value="1"/>
</dbReference>
<dbReference type="SUPFAM" id="SSF48498">
    <property type="entry name" value="Tetracyclin repressor-like, C-terminal domain"/>
    <property type="match status" value="1"/>
</dbReference>
<dbReference type="PANTHER" id="PTHR47506:SF1">
    <property type="entry name" value="HTH-TYPE TRANSCRIPTIONAL REGULATOR YJDC"/>
    <property type="match status" value="1"/>
</dbReference>
<dbReference type="Proteomes" id="UP001419910">
    <property type="component" value="Unassembled WGS sequence"/>
</dbReference>
<dbReference type="Gene3D" id="1.10.10.60">
    <property type="entry name" value="Homeodomain-like"/>
    <property type="match status" value="1"/>
</dbReference>
<proteinExistence type="predicted"/>
<evidence type="ECO:0000259" key="5">
    <source>
        <dbReference type="PROSITE" id="PS50977"/>
    </source>
</evidence>
<dbReference type="PROSITE" id="PS50977">
    <property type="entry name" value="HTH_TETR_2"/>
    <property type="match status" value="1"/>
</dbReference>
<evidence type="ECO:0000256" key="4">
    <source>
        <dbReference type="PROSITE-ProRule" id="PRU00335"/>
    </source>
</evidence>
<keyword evidence="1" id="KW-0805">Transcription regulation</keyword>
<dbReference type="RefSeq" id="WP_343893024.1">
    <property type="nucleotide sequence ID" value="NZ_BAAAEH010000067.1"/>
</dbReference>
<gene>
    <name evidence="6" type="ORF">ABC974_21740</name>
</gene>
<dbReference type="InterPro" id="IPR001647">
    <property type="entry name" value="HTH_TetR"/>
</dbReference>
<dbReference type="InterPro" id="IPR009057">
    <property type="entry name" value="Homeodomain-like_sf"/>
</dbReference>
<dbReference type="EMBL" id="JBDIME010000026">
    <property type="protein sequence ID" value="MEN2792269.1"/>
    <property type="molecule type" value="Genomic_DNA"/>
</dbReference>
<dbReference type="Gene3D" id="1.10.357.10">
    <property type="entry name" value="Tetracycline Repressor, domain 2"/>
    <property type="match status" value="1"/>
</dbReference>
<feature type="DNA-binding region" description="H-T-H motif" evidence="4">
    <location>
        <begin position="39"/>
        <end position="58"/>
    </location>
</feature>
<dbReference type="PROSITE" id="PS01081">
    <property type="entry name" value="HTH_TETR_1"/>
    <property type="match status" value="1"/>
</dbReference>
<evidence type="ECO:0000313" key="7">
    <source>
        <dbReference type="Proteomes" id="UP001419910"/>
    </source>
</evidence>
<dbReference type="Pfam" id="PF00440">
    <property type="entry name" value="TetR_N"/>
    <property type="match status" value="1"/>
</dbReference>
<dbReference type="PRINTS" id="PR00455">
    <property type="entry name" value="HTHTETR"/>
</dbReference>
<reference evidence="6 7" key="1">
    <citation type="submission" date="2024-05" db="EMBL/GenBank/DDBJ databases">
        <authorList>
            <person name="Liu Q."/>
            <person name="Xin Y.-H."/>
        </authorList>
    </citation>
    <scope>NUCLEOTIDE SEQUENCE [LARGE SCALE GENOMIC DNA]</scope>
    <source>
        <strain evidence="6 7">CGMCC 1.10181</strain>
    </source>
</reference>